<dbReference type="InterPro" id="IPR015273">
    <property type="entry name" value="Cys-tRNA-synt_Ia_DALR"/>
</dbReference>
<dbReference type="InterPro" id="IPR032678">
    <property type="entry name" value="tRNA-synt_1_cat_dom"/>
</dbReference>
<organism evidence="15 16">
    <name type="scientific">Gomphosphaeria aponina SAG 52.96 = DSM 107014</name>
    <dbReference type="NCBI Taxonomy" id="1521640"/>
    <lineage>
        <taxon>Bacteria</taxon>
        <taxon>Bacillati</taxon>
        <taxon>Cyanobacteriota</taxon>
        <taxon>Cyanophyceae</taxon>
        <taxon>Oscillatoriophycideae</taxon>
        <taxon>Chroococcales</taxon>
        <taxon>Gomphosphaeriaceae</taxon>
        <taxon>Gomphosphaeria</taxon>
    </lineage>
</organism>
<dbReference type="Pfam" id="PF09190">
    <property type="entry name" value="DALR_2"/>
    <property type="match status" value="1"/>
</dbReference>
<dbReference type="FunFam" id="3.40.50.620:FF:000009">
    <property type="entry name" value="Cysteine--tRNA ligase"/>
    <property type="match status" value="1"/>
</dbReference>
<dbReference type="Pfam" id="PF23493">
    <property type="entry name" value="CysS_C"/>
    <property type="match status" value="1"/>
</dbReference>
<dbReference type="PANTHER" id="PTHR10890:SF3">
    <property type="entry name" value="CYSTEINE--TRNA LIGASE, CYTOPLASMIC"/>
    <property type="match status" value="1"/>
</dbReference>
<comment type="similarity">
    <text evidence="2 13">Belongs to the class-I aminoacyl-tRNA synthetase family.</text>
</comment>
<dbReference type="GO" id="GO:0008270">
    <property type="term" value="F:zinc ion binding"/>
    <property type="evidence" value="ECO:0007669"/>
    <property type="project" value="UniProtKB-UniRule"/>
</dbReference>
<dbReference type="GO" id="GO:0004817">
    <property type="term" value="F:cysteine-tRNA ligase activity"/>
    <property type="evidence" value="ECO:0007669"/>
    <property type="project" value="UniProtKB-UniRule"/>
</dbReference>
<keyword evidence="11 13" id="KW-0030">Aminoacyl-tRNA synthetase</keyword>
<feature type="binding site" evidence="13">
    <location>
        <position position="242"/>
    </location>
    <ligand>
        <name>Zn(2+)</name>
        <dbReference type="ChEBI" id="CHEBI:29105"/>
    </ligand>
</feature>
<gene>
    <name evidence="13 15" type="primary">cysS</name>
    <name evidence="15" type="ORF">DSM107014_08130</name>
</gene>
<dbReference type="PRINTS" id="PR00983">
    <property type="entry name" value="TRNASYNTHCYS"/>
</dbReference>
<comment type="cofactor">
    <cofactor evidence="13">
        <name>Zn(2+)</name>
        <dbReference type="ChEBI" id="CHEBI:29105"/>
    </cofactor>
    <text evidence="13">Binds 1 zinc ion per subunit.</text>
</comment>
<sequence>MTLTIYNSLTRSKEPFIPIEADKVLMYCCGITVYDYCHLGHARTCLIWDVVRRYLEWLGYAVAYVQNFTDIDDKILNRARAEGTSMEAVADRFIEAYFEDMERLYVRQADAYPRATHTLDGIKRLVYELEQKGFAYEADGDVYYAVSSFPEYGKLSGRKLEDMQVGASGRLEEEEAARKKAPFDFALWKSSKPGEPAWHSPWGAGRPGWHIECSAMVREKLGETIDIHVGGSDLIFPHHENEIAQSEAATGKPLANYWLHNGMVKVEGEKMSKSLGNFITIRELLDKFHPMAVRLFILQAHYRKPVDFTDEALMAATNGWHTLEEGLLFGYNYGEKLGWNLSDFRSENLRDSLREEKFKTAVDDDFNFPAGLSILFEIAKDLRKEGNILLHQGKTETDLGELEKQWHTLIRLANVLGFVIEITEEVKEEESLSDEEIEALIVQRTAARKTKNFQESDRLRDELQAQGITIIDQAGGVTIWHR</sequence>
<keyword evidence="9 13" id="KW-0067">ATP-binding</keyword>
<feature type="binding site" evidence="13">
    <location>
        <position position="273"/>
    </location>
    <ligand>
        <name>ATP</name>
        <dbReference type="ChEBI" id="CHEBI:30616"/>
    </ligand>
</feature>
<feature type="short sequence motif" description="'HIGH' region" evidence="13">
    <location>
        <begin position="31"/>
        <end position="41"/>
    </location>
</feature>
<evidence type="ECO:0000256" key="9">
    <source>
        <dbReference type="ARBA" id="ARBA00022840"/>
    </source>
</evidence>
<dbReference type="EMBL" id="JADQBC010000045">
    <property type="protein sequence ID" value="MBR8827857.1"/>
    <property type="molecule type" value="Genomic_DNA"/>
</dbReference>
<dbReference type="SUPFAM" id="SSF47323">
    <property type="entry name" value="Anticodon-binding domain of a subclass of class I aminoacyl-tRNA synthetases"/>
    <property type="match status" value="1"/>
</dbReference>
<dbReference type="Gene3D" id="1.20.120.1910">
    <property type="entry name" value="Cysteine-tRNA ligase, C-terminal anti-codon recognition domain"/>
    <property type="match status" value="1"/>
</dbReference>
<keyword evidence="5 13" id="KW-0436">Ligase</keyword>
<dbReference type="AlphaFoldDB" id="A0A941GQ72"/>
<dbReference type="CDD" id="cd00672">
    <property type="entry name" value="CysRS_core"/>
    <property type="match status" value="1"/>
</dbReference>
<evidence type="ECO:0000256" key="8">
    <source>
        <dbReference type="ARBA" id="ARBA00022833"/>
    </source>
</evidence>
<dbReference type="InterPro" id="IPR009080">
    <property type="entry name" value="tRNAsynth_Ia_anticodon-bd"/>
</dbReference>
<feature type="binding site" evidence="13">
    <location>
        <position position="213"/>
    </location>
    <ligand>
        <name>Zn(2+)</name>
        <dbReference type="ChEBI" id="CHEBI:29105"/>
    </ligand>
</feature>
<evidence type="ECO:0000256" key="2">
    <source>
        <dbReference type="ARBA" id="ARBA00005594"/>
    </source>
</evidence>
<evidence type="ECO:0000256" key="3">
    <source>
        <dbReference type="ARBA" id="ARBA00011245"/>
    </source>
</evidence>
<dbReference type="EC" id="6.1.1.16" evidence="13"/>
<name>A0A941GQ72_9CHRO</name>
<dbReference type="InterPro" id="IPR056411">
    <property type="entry name" value="CysS_C"/>
</dbReference>
<accession>A0A941GQ72</accession>
<feature type="short sequence motif" description="'KMSKS' region" evidence="13">
    <location>
        <begin position="270"/>
        <end position="274"/>
    </location>
</feature>
<feature type="domain" description="Cysteinyl-tRNA synthetase class Ia DALR" evidence="14">
    <location>
        <begin position="357"/>
        <end position="427"/>
    </location>
</feature>
<evidence type="ECO:0000256" key="7">
    <source>
        <dbReference type="ARBA" id="ARBA00022741"/>
    </source>
</evidence>
<proteinExistence type="inferred from homology"/>
<evidence type="ECO:0000256" key="4">
    <source>
        <dbReference type="ARBA" id="ARBA00022490"/>
    </source>
</evidence>
<dbReference type="PANTHER" id="PTHR10890">
    <property type="entry name" value="CYSTEINYL-TRNA SYNTHETASE"/>
    <property type="match status" value="1"/>
</dbReference>
<dbReference type="GO" id="GO:0005829">
    <property type="term" value="C:cytosol"/>
    <property type="evidence" value="ECO:0007669"/>
    <property type="project" value="TreeGrafter"/>
</dbReference>
<evidence type="ECO:0000259" key="14">
    <source>
        <dbReference type="SMART" id="SM00840"/>
    </source>
</evidence>
<feature type="binding site" evidence="13">
    <location>
        <position position="29"/>
    </location>
    <ligand>
        <name>Zn(2+)</name>
        <dbReference type="ChEBI" id="CHEBI:29105"/>
    </ligand>
</feature>
<dbReference type="SUPFAM" id="SSF52374">
    <property type="entry name" value="Nucleotidylyl transferase"/>
    <property type="match status" value="1"/>
</dbReference>
<evidence type="ECO:0000256" key="5">
    <source>
        <dbReference type="ARBA" id="ARBA00022598"/>
    </source>
</evidence>
<evidence type="ECO:0000256" key="13">
    <source>
        <dbReference type="HAMAP-Rule" id="MF_00041"/>
    </source>
</evidence>
<dbReference type="NCBIfam" id="TIGR00435">
    <property type="entry name" value="cysS"/>
    <property type="match status" value="1"/>
</dbReference>
<keyword evidence="4 13" id="KW-0963">Cytoplasm</keyword>
<evidence type="ECO:0000256" key="12">
    <source>
        <dbReference type="ARBA" id="ARBA00047398"/>
    </source>
</evidence>
<dbReference type="HAMAP" id="MF_00041">
    <property type="entry name" value="Cys_tRNA_synth"/>
    <property type="match status" value="1"/>
</dbReference>
<dbReference type="SMART" id="SM00840">
    <property type="entry name" value="DALR_2"/>
    <property type="match status" value="1"/>
</dbReference>
<dbReference type="Pfam" id="PF01406">
    <property type="entry name" value="tRNA-synt_1e"/>
    <property type="match status" value="1"/>
</dbReference>
<evidence type="ECO:0000256" key="10">
    <source>
        <dbReference type="ARBA" id="ARBA00022917"/>
    </source>
</evidence>
<evidence type="ECO:0000256" key="11">
    <source>
        <dbReference type="ARBA" id="ARBA00023146"/>
    </source>
</evidence>
<keyword evidence="8 13" id="KW-0862">Zinc</keyword>
<dbReference type="InterPro" id="IPR014729">
    <property type="entry name" value="Rossmann-like_a/b/a_fold"/>
</dbReference>
<dbReference type="InterPro" id="IPR024909">
    <property type="entry name" value="Cys-tRNA/MSH_ligase"/>
</dbReference>
<dbReference type="Proteomes" id="UP000767446">
    <property type="component" value="Unassembled WGS sequence"/>
</dbReference>
<evidence type="ECO:0000313" key="15">
    <source>
        <dbReference type="EMBL" id="MBR8827857.1"/>
    </source>
</evidence>
<keyword evidence="7 13" id="KW-0547">Nucleotide-binding</keyword>
<protein>
    <recommendedName>
        <fullName evidence="13">Cysteine--tRNA ligase</fullName>
        <ecNumber evidence="13">6.1.1.16</ecNumber>
    </recommendedName>
    <alternativeName>
        <fullName evidence="13">Cysteinyl-tRNA synthetase</fullName>
        <shortName evidence="13">CysRS</shortName>
    </alternativeName>
</protein>
<dbReference type="GO" id="GO:0005524">
    <property type="term" value="F:ATP binding"/>
    <property type="evidence" value="ECO:0007669"/>
    <property type="project" value="UniProtKB-UniRule"/>
</dbReference>
<comment type="subcellular location">
    <subcellularLocation>
        <location evidence="1 13">Cytoplasm</location>
    </subcellularLocation>
</comment>
<evidence type="ECO:0000256" key="1">
    <source>
        <dbReference type="ARBA" id="ARBA00004496"/>
    </source>
</evidence>
<reference evidence="15" key="1">
    <citation type="submission" date="2021-02" db="EMBL/GenBank/DDBJ databases">
        <title>Metagenome analyses of Stigonema ocellatum DSM 106950, Chlorogloea purpurea SAG 13.99 and Gomphosphaeria aponina DSM 107014.</title>
        <authorList>
            <person name="Marter P."/>
            <person name="Huang S."/>
        </authorList>
    </citation>
    <scope>NUCLEOTIDE SEQUENCE</scope>
    <source>
        <strain evidence="15">JP213</strain>
    </source>
</reference>
<comment type="catalytic activity">
    <reaction evidence="12 13">
        <text>tRNA(Cys) + L-cysteine + ATP = L-cysteinyl-tRNA(Cys) + AMP + diphosphate</text>
        <dbReference type="Rhea" id="RHEA:17773"/>
        <dbReference type="Rhea" id="RHEA-COMP:9661"/>
        <dbReference type="Rhea" id="RHEA-COMP:9679"/>
        <dbReference type="ChEBI" id="CHEBI:30616"/>
        <dbReference type="ChEBI" id="CHEBI:33019"/>
        <dbReference type="ChEBI" id="CHEBI:35235"/>
        <dbReference type="ChEBI" id="CHEBI:78442"/>
        <dbReference type="ChEBI" id="CHEBI:78517"/>
        <dbReference type="ChEBI" id="CHEBI:456215"/>
        <dbReference type="EC" id="6.1.1.16"/>
    </reaction>
</comment>
<evidence type="ECO:0000256" key="6">
    <source>
        <dbReference type="ARBA" id="ARBA00022723"/>
    </source>
</evidence>
<dbReference type="Gene3D" id="3.40.50.620">
    <property type="entry name" value="HUPs"/>
    <property type="match status" value="1"/>
</dbReference>
<keyword evidence="6 13" id="KW-0479">Metal-binding</keyword>
<comment type="subunit">
    <text evidence="3 13">Monomer.</text>
</comment>
<dbReference type="InterPro" id="IPR015803">
    <property type="entry name" value="Cys-tRNA-ligase"/>
</dbReference>
<evidence type="ECO:0000313" key="16">
    <source>
        <dbReference type="Proteomes" id="UP000767446"/>
    </source>
</evidence>
<comment type="caution">
    <text evidence="15">The sequence shown here is derived from an EMBL/GenBank/DDBJ whole genome shotgun (WGS) entry which is preliminary data.</text>
</comment>
<keyword evidence="10 13" id="KW-0648">Protein biosynthesis</keyword>
<dbReference type="GO" id="GO:0006423">
    <property type="term" value="P:cysteinyl-tRNA aminoacylation"/>
    <property type="evidence" value="ECO:0007669"/>
    <property type="project" value="UniProtKB-UniRule"/>
</dbReference>
<feature type="binding site" evidence="13">
    <location>
        <position position="238"/>
    </location>
    <ligand>
        <name>Zn(2+)</name>
        <dbReference type="ChEBI" id="CHEBI:29105"/>
    </ligand>
</feature>